<dbReference type="InterPro" id="IPR001967">
    <property type="entry name" value="Peptidase_S11_N"/>
</dbReference>
<feature type="active site" description="Proton acceptor" evidence="7">
    <location>
        <position position="83"/>
    </location>
</feature>
<dbReference type="SUPFAM" id="SSF56601">
    <property type="entry name" value="beta-lactamase/transpeptidase-like"/>
    <property type="match status" value="1"/>
</dbReference>
<feature type="signal peptide" evidence="10">
    <location>
        <begin position="1"/>
        <end position="43"/>
    </location>
</feature>
<dbReference type="GO" id="GO:0071555">
    <property type="term" value="P:cell wall organization"/>
    <property type="evidence" value="ECO:0007669"/>
    <property type="project" value="UniProtKB-KW"/>
</dbReference>
<name>A0A0R1K1I9_9LACO</name>
<dbReference type="AlphaFoldDB" id="A0A0R1K1I9"/>
<evidence type="ECO:0000313" key="13">
    <source>
        <dbReference type="Proteomes" id="UP000051162"/>
    </source>
</evidence>
<dbReference type="InterPro" id="IPR012338">
    <property type="entry name" value="Beta-lactam/transpept-like"/>
</dbReference>
<dbReference type="InterPro" id="IPR018044">
    <property type="entry name" value="Peptidase_S11"/>
</dbReference>
<keyword evidence="2 10" id="KW-0732">Signal</keyword>
<keyword evidence="12" id="KW-0121">Carboxypeptidase</keyword>
<evidence type="ECO:0000256" key="10">
    <source>
        <dbReference type="SAM" id="SignalP"/>
    </source>
</evidence>
<evidence type="ECO:0000256" key="6">
    <source>
        <dbReference type="ARBA" id="ARBA00023316"/>
    </source>
</evidence>
<dbReference type="PRINTS" id="PR00725">
    <property type="entry name" value="DADACBPTASE1"/>
</dbReference>
<proteinExistence type="inferred from homology"/>
<dbReference type="Gene3D" id="3.40.710.10">
    <property type="entry name" value="DD-peptidase/beta-lactamase superfamily"/>
    <property type="match status" value="1"/>
</dbReference>
<keyword evidence="5" id="KW-0573">Peptidoglycan synthesis</keyword>
<dbReference type="Pfam" id="PF00768">
    <property type="entry name" value="Peptidase_S11"/>
    <property type="match status" value="1"/>
</dbReference>
<dbReference type="EMBL" id="AZDT01000007">
    <property type="protein sequence ID" value="KRK77357.1"/>
    <property type="molecule type" value="Genomic_DNA"/>
</dbReference>
<dbReference type="GO" id="GO:0009252">
    <property type="term" value="P:peptidoglycan biosynthetic process"/>
    <property type="evidence" value="ECO:0007669"/>
    <property type="project" value="UniProtKB-KW"/>
</dbReference>
<dbReference type="Proteomes" id="UP000051162">
    <property type="component" value="Unassembled WGS sequence"/>
</dbReference>
<sequence>MKDGHFYIERKTLLVKSLKRWLVRLSVGLLVVTGTLPATTAQAASSKISKVPARAAYVMDAQSGQVLYQQNANHQYPIASLTKLLTVYLTVKAINDGKINWDDQVPIDSDLIRLSHNSVFSSLRMKSSDKFTVRQLVEAAMVASSNSAASALGDYVAGSNAAFIQLMNQQSQAWGINAHFISSSGLDNSDLDKYNYRLPGTGAKEENLVSAKAISIVAQHLLQADPQITKISSQTQARVNGTQIFNENGSLKGQANYDKDTHIDGLKTGYTENANLCFTATFTVDGERMIATILGGNTTFTAMNKLVKQVQKQYQLQPVHLTNRSVKLANGTTVQAVPDTSQVGSWTTQGQDGGQITTSFKPTLTPAALQAGRVQANDQVATLTVRDPQTGVTQEVAYRTQTPVTLFSSHQTFSRPTKVAPAIQRLTLQTAVFALR</sequence>
<organism evidence="12 13">
    <name type="scientific">Levilactobacillus namurensis DSM 19117</name>
    <dbReference type="NCBI Taxonomy" id="1423773"/>
    <lineage>
        <taxon>Bacteria</taxon>
        <taxon>Bacillati</taxon>
        <taxon>Bacillota</taxon>
        <taxon>Bacilli</taxon>
        <taxon>Lactobacillales</taxon>
        <taxon>Lactobacillaceae</taxon>
        <taxon>Levilactobacillus</taxon>
    </lineage>
</organism>
<evidence type="ECO:0000259" key="11">
    <source>
        <dbReference type="Pfam" id="PF00768"/>
    </source>
</evidence>
<gene>
    <name evidence="12" type="ORF">FD30_GL000106</name>
</gene>
<dbReference type="PANTHER" id="PTHR21581:SF11">
    <property type="entry name" value="D-ALANYL-D-ALANINE CARBOXYPEPTIDASE DACA"/>
    <property type="match status" value="1"/>
</dbReference>
<evidence type="ECO:0000256" key="7">
    <source>
        <dbReference type="PIRSR" id="PIRSR618044-1"/>
    </source>
</evidence>
<dbReference type="GO" id="GO:0006508">
    <property type="term" value="P:proteolysis"/>
    <property type="evidence" value="ECO:0007669"/>
    <property type="project" value="InterPro"/>
</dbReference>
<evidence type="ECO:0000256" key="8">
    <source>
        <dbReference type="PIRSR" id="PIRSR618044-2"/>
    </source>
</evidence>
<keyword evidence="6" id="KW-0961">Cell wall biogenesis/degradation</keyword>
<evidence type="ECO:0000256" key="2">
    <source>
        <dbReference type="ARBA" id="ARBA00022729"/>
    </source>
</evidence>
<feature type="active site" description="Acyl-ester intermediate" evidence="7">
    <location>
        <position position="80"/>
    </location>
</feature>
<dbReference type="PANTHER" id="PTHR21581">
    <property type="entry name" value="D-ALANYL-D-ALANINE CARBOXYPEPTIDASE"/>
    <property type="match status" value="1"/>
</dbReference>
<keyword evidence="4" id="KW-0133">Cell shape</keyword>
<dbReference type="STRING" id="1423773.FD30_GL000106"/>
<feature type="binding site" evidence="8">
    <location>
        <position position="267"/>
    </location>
    <ligand>
        <name>substrate</name>
    </ligand>
</feature>
<feature type="active site" evidence="7">
    <location>
        <position position="144"/>
    </location>
</feature>
<keyword evidence="12" id="KW-0645">Protease</keyword>
<evidence type="ECO:0000256" key="9">
    <source>
        <dbReference type="RuleBase" id="RU004016"/>
    </source>
</evidence>
<dbReference type="GO" id="GO:0008360">
    <property type="term" value="P:regulation of cell shape"/>
    <property type="evidence" value="ECO:0007669"/>
    <property type="project" value="UniProtKB-KW"/>
</dbReference>
<accession>A0A0R1K1I9</accession>
<feature type="chain" id="PRO_5006406376" evidence="10">
    <location>
        <begin position="44"/>
        <end position="436"/>
    </location>
</feature>
<reference evidence="12 13" key="1">
    <citation type="journal article" date="2015" name="Genome Announc.">
        <title>Expanding the biotechnology potential of lactobacilli through comparative genomics of 213 strains and associated genera.</title>
        <authorList>
            <person name="Sun Z."/>
            <person name="Harris H.M."/>
            <person name="McCann A."/>
            <person name="Guo C."/>
            <person name="Argimon S."/>
            <person name="Zhang W."/>
            <person name="Yang X."/>
            <person name="Jeffery I.B."/>
            <person name="Cooney J.C."/>
            <person name="Kagawa T.F."/>
            <person name="Liu W."/>
            <person name="Song Y."/>
            <person name="Salvetti E."/>
            <person name="Wrobel A."/>
            <person name="Rasinkangas P."/>
            <person name="Parkhill J."/>
            <person name="Rea M.C."/>
            <person name="O'Sullivan O."/>
            <person name="Ritari J."/>
            <person name="Douillard F.P."/>
            <person name="Paul Ross R."/>
            <person name="Yang R."/>
            <person name="Briner A.E."/>
            <person name="Felis G.E."/>
            <person name="de Vos W.M."/>
            <person name="Barrangou R."/>
            <person name="Klaenhammer T.R."/>
            <person name="Caufield P.W."/>
            <person name="Cui Y."/>
            <person name="Zhang H."/>
            <person name="O'Toole P.W."/>
        </authorList>
    </citation>
    <scope>NUCLEOTIDE SEQUENCE [LARGE SCALE GENOMIC DNA]</scope>
    <source>
        <strain evidence="12 13">DSM 19117</strain>
    </source>
</reference>
<comment type="caution">
    <text evidence="12">The sequence shown here is derived from an EMBL/GenBank/DDBJ whole genome shotgun (WGS) entry which is preliminary data.</text>
</comment>
<evidence type="ECO:0000256" key="4">
    <source>
        <dbReference type="ARBA" id="ARBA00022960"/>
    </source>
</evidence>
<keyword evidence="3" id="KW-0378">Hydrolase</keyword>
<dbReference type="OrthoDB" id="9791132at2"/>
<dbReference type="GO" id="GO:0009002">
    <property type="term" value="F:serine-type D-Ala-D-Ala carboxypeptidase activity"/>
    <property type="evidence" value="ECO:0007669"/>
    <property type="project" value="InterPro"/>
</dbReference>
<comment type="similarity">
    <text evidence="1 9">Belongs to the peptidase S11 family.</text>
</comment>
<evidence type="ECO:0000256" key="5">
    <source>
        <dbReference type="ARBA" id="ARBA00022984"/>
    </source>
</evidence>
<dbReference type="PATRIC" id="fig|1423773.3.peg.109"/>
<evidence type="ECO:0000256" key="1">
    <source>
        <dbReference type="ARBA" id="ARBA00007164"/>
    </source>
</evidence>
<protein>
    <submittedName>
        <fullName evidence="12">D-alanyl-D-alanine carboxypeptidase</fullName>
    </submittedName>
</protein>
<feature type="domain" description="Peptidase S11 D-alanyl-D-alanine carboxypeptidase A N-terminal" evidence="11">
    <location>
        <begin position="47"/>
        <end position="297"/>
    </location>
</feature>
<evidence type="ECO:0000313" key="12">
    <source>
        <dbReference type="EMBL" id="KRK77357.1"/>
    </source>
</evidence>
<evidence type="ECO:0000256" key="3">
    <source>
        <dbReference type="ARBA" id="ARBA00022801"/>
    </source>
</evidence>
<keyword evidence="13" id="KW-1185">Reference proteome</keyword>